<accession>A0A0R3R5E3</accession>
<dbReference type="GO" id="GO:0031931">
    <property type="term" value="C:TORC1 complex"/>
    <property type="evidence" value="ECO:0007669"/>
    <property type="project" value="TreeGrafter"/>
</dbReference>
<evidence type="ECO:0000313" key="5">
    <source>
        <dbReference type="WBParaSite" id="BTMF_0001523301-mRNA-1"/>
    </source>
</evidence>
<dbReference type="PROSITE" id="PS50290">
    <property type="entry name" value="PI3_4_KINASE_3"/>
    <property type="match status" value="1"/>
</dbReference>
<dbReference type="InterPro" id="IPR050517">
    <property type="entry name" value="DDR_Repair_Kinase"/>
</dbReference>
<dbReference type="InterPro" id="IPR014009">
    <property type="entry name" value="PIK_FAT"/>
</dbReference>
<keyword evidence="4" id="KW-1185">Reference proteome</keyword>
<dbReference type="InterPro" id="IPR000403">
    <property type="entry name" value="PI3/4_kinase_cat_dom"/>
</dbReference>
<feature type="domain" description="FAT" evidence="2">
    <location>
        <begin position="1"/>
        <end position="80"/>
    </location>
</feature>
<dbReference type="InterPro" id="IPR011009">
    <property type="entry name" value="Kinase-like_dom_sf"/>
</dbReference>
<gene>
    <name evidence="3" type="ORF">BTMF_LOCUS13229</name>
</gene>
<dbReference type="SUPFAM" id="SSF56112">
    <property type="entry name" value="Protein kinase-like (PK-like)"/>
    <property type="match status" value="1"/>
</dbReference>
<organism evidence="5">
    <name type="scientific">Brugia timori</name>
    <dbReference type="NCBI Taxonomy" id="42155"/>
    <lineage>
        <taxon>Eukaryota</taxon>
        <taxon>Metazoa</taxon>
        <taxon>Ecdysozoa</taxon>
        <taxon>Nematoda</taxon>
        <taxon>Chromadorea</taxon>
        <taxon>Rhabditida</taxon>
        <taxon>Spirurina</taxon>
        <taxon>Spiruromorpha</taxon>
        <taxon>Filarioidea</taxon>
        <taxon>Onchocercidae</taxon>
        <taxon>Brugia</taxon>
    </lineage>
</organism>
<reference evidence="3 4" key="2">
    <citation type="submission" date="2018-11" db="EMBL/GenBank/DDBJ databases">
        <authorList>
            <consortium name="Pathogen Informatics"/>
        </authorList>
    </citation>
    <scope>NUCLEOTIDE SEQUENCE [LARGE SCALE GENOMIC DNA]</scope>
</reference>
<proteinExistence type="predicted"/>
<dbReference type="PANTHER" id="PTHR11139:SF119">
    <property type="entry name" value="SERINE_THREONINE-PROTEIN KINASE SMG1"/>
    <property type="match status" value="1"/>
</dbReference>
<dbReference type="AlphaFoldDB" id="A0A0R3R5E3"/>
<dbReference type="GO" id="GO:0004674">
    <property type="term" value="F:protein serine/threonine kinase activity"/>
    <property type="evidence" value="ECO:0007669"/>
    <property type="project" value="TreeGrafter"/>
</dbReference>
<dbReference type="GO" id="GO:0016242">
    <property type="term" value="P:negative regulation of macroautophagy"/>
    <property type="evidence" value="ECO:0007669"/>
    <property type="project" value="TreeGrafter"/>
</dbReference>
<protein>
    <submittedName>
        <fullName evidence="5">PI3K/PI4K domain-containing protein</fullName>
    </submittedName>
</protein>
<dbReference type="STRING" id="42155.A0A0R3R5E3"/>
<evidence type="ECO:0000259" key="1">
    <source>
        <dbReference type="PROSITE" id="PS50290"/>
    </source>
</evidence>
<dbReference type="PANTHER" id="PTHR11139">
    <property type="entry name" value="ATAXIA TELANGIECTASIA MUTATED ATM -RELATED"/>
    <property type="match status" value="1"/>
</dbReference>
<dbReference type="WBParaSite" id="BTMF_0001523301-mRNA-1">
    <property type="protein sequence ID" value="BTMF_0001523301-mRNA-1"/>
    <property type="gene ID" value="BTMF_0001523301"/>
</dbReference>
<dbReference type="PROSITE" id="PS51189">
    <property type="entry name" value="FAT"/>
    <property type="match status" value="1"/>
</dbReference>
<name>A0A0R3R5E3_9BILA</name>
<sequence>MATLRILQLLVKQYDALHHLILTEMLQVNELMWKDILPQLFARLNHPVRAVRDTLCTILERIAATSPHALCYPAIVGTTQPIVIHNEYVDNGEVEKNDFVDVIDEEKKKRADQDRSLMFECCQRIVTRMQALFPDLVKDVTEFVKELQRIDMLHEERWTFVLTNLDLEMNRRILQIEEEMMKTLMNTHLSDDEKKDIIHEKTIIFTSLVYRIVENLYEKTCTSVPVTINEKQFQDAYLATIEEAMKTLRRNKSEPRQAWASFKLLLTQLNQRANRRSFVFLQMADISPRLTALNKTHVPLPGQEHKNFCDVVMLERISKQTVILPTKTRPRKVVFHGSDGKDYPFLFKGQEDLHLDERIMQLLRICNLMLSTKETDWPSYIAENYS</sequence>
<dbReference type="Proteomes" id="UP000280834">
    <property type="component" value="Unassembled WGS sequence"/>
</dbReference>
<evidence type="ECO:0000259" key="2">
    <source>
        <dbReference type="PROSITE" id="PS51189"/>
    </source>
</evidence>
<dbReference type="GO" id="GO:0031932">
    <property type="term" value="C:TORC2 complex"/>
    <property type="evidence" value="ECO:0007669"/>
    <property type="project" value="TreeGrafter"/>
</dbReference>
<dbReference type="GO" id="GO:0005737">
    <property type="term" value="C:cytoplasm"/>
    <property type="evidence" value="ECO:0007669"/>
    <property type="project" value="TreeGrafter"/>
</dbReference>
<reference evidence="5" key="1">
    <citation type="submission" date="2017-02" db="UniProtKB">
        <authorList>
            <consortium name="WormBaseParasite"/>
        </authorList>
    </citation>
    <scope>IDENTIFICATION</scope>
</reference>
<dbReference type="GO" id="GO:0031929">
    <property type="term" value="P:TOR signaling"/>
    <property type="evidence" value="ECO:0007669"/>
    <property type="project" value="TreeGrafter"/>
</dbReference>
<evidence type="ECO:0000313" key="3">
    <source>
        <dbReference type="EMBL" id="VDO45181.1"/>
    </source>
</evidence>
<feature type="domain" description="PI3K/PI4K catalytic" evidence="1">
    <location>
        <begin position="317"/>
        <end position="386"/>
    </location>
</feature>
<dbReference type="Gene3D" id="3.30.1010.10">
    <property type="entry name" value="Phosphatidylinositol 3-kinase Catalytic Subunit, Chain A, domain 4"/>
    <property type="match status" value="1"/>
</dbReference>
<evidence type="ECO:0000313" key="4">
    <source>
        <dbReference type="Proteomes" id="UP000280834"/>
    </source>
</evidence>
<dbReference type="GO" id="GO:0005634">
    <property type="term" value="C:nucleus"/>
    <property type="evidence" value="ECO:0007669"/>
    <property type="project" value="TreeGrafter"/>
</dbReference>
<dbReference type="EMBL" id="UZAG01019895">
    <property type="protein sequence ID" value="VDO45181.1"/>
    <property type="molecule type" value="Genomic_DNA"/>
</dbReference>